<evidence type="ECO:0000259" key="6">
    <source>
        <dbReference type="Pfam" id="PF13860"/>
    </source>
</evidence>
<dbReference type="NCBIfam" id="NF007198">
    <property type="entry name" value="PRK09619.1"/>
    <property type="match status" value="1"/>
</dbReference>
<dbReference type="Proteomes" id="UP001476583">
    <property type="component" value="Chromosome"/>
</dbReference>
<keyword evidence="3 5" id="KW-1005">Bacterial flagellum biogenesis</keyword>
<sequence>MSQVTNNTSANSGYGADEIVKQAVNVSDAAQMENNFITLMVAQIKNQDPTDPVDSSEFLNQYSAMSQVKSLENMASMTQSNLVLLDNLQTLTAAGLVGQEVKVTSDSVQLADEPVTGIINLEYAAGALSLVLTDSRGVSREINLGSQAPGKVPFELDAEKLGLTPGTYQLSVKSDSGEYPTTELAGVVKQVRVSTEGPVLDIAGIGSVPFYNITEFGPAPVAGLL</sequence>
<accession>A0ABZ2RGA0</accession>
<evidence type="ECO:0000256" key="4">
    <source>
        <dbReference type="ARBA" id="ARBA00024746"/>
    </source>
</evidence>
<evidence type="ECO:0000256" key="3">
    <source>
        <dbReference type="ARBA" id="ARBA00022795"/>
    </source>
</evidence>
<dbReference type="Gene3D" id="2.30.30.910">
    <property type="match status" value="1"/>
</dbReference>
<keyword evidence="9" id="KW-1185">Reference proteome</keyword>
<dbReference type="Gene3D" id="2.60.40.4070">
    <property type="match status" value="1"/>
</dbReference>
<gene>
    <name evidence="8" type="primary">flgD</name>
    <name evidence="8" type="ORF">WG219_00670</name>
</gene>
<dbReference type="EMBL" id="CP148074">
    <property type="protein sequence ID" value="WXL26040.1"/>
    <property type="molecule type" value="Genomic_DNA"/>
</dbReference>
<name>A0ABZ2RGA0_ECTME</name>
<reference evidence="8 9" key="1">
    <citation type="submission" date="2024-03" db="EMBL/GenBank/DDBJ databases">
        <title>Complete genome of BD2.</title>
        <authorList>
            <person name="Cao G."/>
        </authorList>
    </citation>
    <scope>NUCLEOTIDE SEQUENCE [LARGE SCALE GENOMIC DNA]</scope>
    <source>
        <strain evidence="8 9">BD2</strain>
    </source>
</reference>
<dbReference type="InterPro" id="IPR025963">
    <property type="entry name" value="FLgD_Tudor"/>
</dbReference>
<dbReference type="InterPro" id="IPR025965">
    <property type="entry name" value="FlgD/Vpr_Ig-like"/>
</dbReference>
<dbReference type="Pfam" id="PF13861">
    <property type="entry name" value="FLgD_tudor"/>
    <property type="match status" value="1"/>
</dbReference>
<feature type="domain" description="FlgD Tudor-like" evidence="7">
    <location>
        <begin position="89"/>
        <end position="214"/>
    </location>
</feature>
<protein>
    <recommendedName>
        <fullName evidence="2 5">Basal-body rod modification protein FlgD</fullName>
    </recommendedName>
</protein>
<feature type="domain" description="FlgD/Vpr Ig-like" evidence="6">
    <location>
        <begin position="111"/>
        <end position="177"/>
    </location>
</feature>
<evidence type="ECO:0000313" key="8">
    <source>
        <dbReference type="EMBL" id="WXL26040.1"/>
    </source>
</evidence>
<organism evidence="8 9">
    <name type="scientific">Ectopseudomonas mendocina</name>
    <name type="common">Pseudomonas mendocina</name>
    <dbReference type="NCBI Taxonomy" id="300"/>
    <lineage>
        <taxon>Bacteria</taxon>
        <taxon>Pseudomonadati</taxon>
        <taxon>Pseudomonadota</taxon>
        <taxon>Gammaproteobacteria</taxon>
        <taxon>Pseudomonadales</taxon>
        <taxon>Pseudomonadaceae</taxon>
        <taxon>Ectopseudomonas</taxon>
    </lineage>
</organism>
<proteinExistence type="inferred from homology"/>
<evidence type="ECO:0000313" key="9">
    <source>
        <dbReference type="Proteomes" id="UP001476583"/>
    </source>
</evidence>
<keyword evidence="8" id="KW-0282">Flagellum</keyword>
<keyword evidence="8" id="KW-0966">Cell projection</keyword>
<comment type="function">
    <text evidence="4 5">Required for flagellar hook formation. May act as a scaffolding protein.</text>
</comment>
<evidence type="ECO:0000256" key="2">
    <source>
        <dbReference type="ARBA" id="ARBA00016013"/>
    </source>
</evidence>
<dbReference type="Pfam" id="PF03963">
    <property type="entry name" value="FlgD"/>
    <property type="match status" value="1"/>
</dbReference>
<evidence type="ECO:0000256" key="1">
    <source>
        <dbReference type="ARBA" id="ARBA00010577"/>
    </source>
</evidence>
<dbReference type="Pfam" id="PF13860">
    <property type="entry name" value="FlgD_ig"/>
    <property type="match status" value="1"/>
</dbReference>
<comment type="similarity">
    <text evidence="1 5">Belongs to the FlgD family.</text>
</comment>
<evidence type="ECO:0000259" key="7">
    <source>
        <dbReference type="Pfam" id="PF13861"/>
    </source>
</evidence>
<dbReference type="InterPro" id="IPR005648">
    <property type="entry name" value="FlgD"/>
</dbReference>
<evidence type="ECO:0000256" key="5">
    <source>
        <dbReference type="RuleBase" id="RU362076"/>
    </source>
</evidence>
<keyword evidence="8" id="KW-0969">Cilium</keyword>